<comment type="caution">
    <text evidence="1">The sequence shown here is derived from an EMBL/GenBank/DDBJ whole genome shotgun (WGS) entry which is preliminary data.</text>
</comment>
<keyword evidence="1" id="KW-0472">Membrane</keyword>
<dbReference type="EMBL" id="MU273584">
    <property type="protein sequence ID" value="KAI0031325.1"/>
    <property type="molecule type" value="Genomic_DNA"/>
</dbReference>
<keyword evidence="2" id="KW-1185">Reference proteome</keyword>
<sequence length="661" mass="71033">MVSTASVGVSGLPANVASPSTAATASASATPVVAVAQPVASFPFLFHVNVVIIVLFCIFFLSTLPRTIARLSHPSGRFKGFFLMSGGGSADVPPKPRVFEKTQAMESEDDSETRTLNNNPFEDGESASLNAHAPLVIGEPGTAMSGNAPARIPSLLSLTHPMVVAAVNHPVFPGFPVRKLAVLVIYFGFYLYGGLYRYNPFTTTPFRAGVVTVVHIPLAVLCVMKNNPISFLTGVAYEKLNYIHRFVGRLIVIAANAHALGWFFSWNPQGPAKLRDEFSQPFVRWGVVCLVCVDLLFVSSLPFVRRRAYGLFLTAHILGFIILVIGIHEHFPATTPYFIAAFVLYGFDHALRAARTRTTTAYIVAHPSLNGGSTQLIMPGLTTGWRAGQHVRMRLVDPSYPSWFALAIASVLSRFRARPFSIATRPGADGLELIVKRVGRSTSRLYSLAGGDERTRGEKQPADGDAEAQRELRRVTVVVEGPYSGPHTLFEAYSGVVLVAGGSGITYALSLLDDLLAKHAAGASHVRVLELVWSVADYAALTPLLPTLQTLLRPRPSPHGQLAVRVHVHYTRAARPGAPPPPAPGTLPTGLALLSGRPNYPRVLEDACDAVASTGGASGVAVTHCGPLELGDQIHRAVGSLSWERWKAVRGVEVHGETFGW</sequence>
<gene>
    <name evidence="1" type="ORF">K488DRAFT_52333</name>
</gene>
<dbReference type="Proteomes" id="UP000814128">
    <property type="component" value="Unassembled WGS sequence"/>
</dbReference>
<evidence type="ECO:0000313" key="1">
    <source>
        <dbReference type="EMBL" id="KAI0031325.1"/>
    </source>
</evidence>
<reference evidence="1" key="2">
    <citation type="journal article" date="2022" name="New Phytol.">
        <title>Evolutionary transition to the ectomycorrhizal habit in the genomes of a hyperdiverse lineage of mushroom-forming fungi.</title>
        <authorList>
            <person name="Looney B."/>
            <person name="Miyauchi S."/>
            <person name="Morin E."/>
            <person name="Drula E."/>
            <person name="Courty P.E."/>
            <person name="Kohler A."/>
            <person name="Kuo A."/>
            <person name="LaButti K."/>
            <person name="Pangilinan J."/>
            <person name="Lipzen A."/>
            <person name="Riley R."/>
            <person name="Andreopoulos W."/>
            <person name="He G."/>
            <person name="Johnson J."/>
            <person name="Nolan M."/>
            <person name="Tritt A."/>
            <person name="Barry K.W."/>
            <person name="Grigoriev I.V."/>
            <person name="Nagy L.G."/>
            <person name="Hibbett D."/>
            <person name="Henrissat B."/>
            <person name="Matheny P.B."/>
            <person name="Labbe J."/>
            <person name="Martin F.M."/>
        </authorList>
    </citation>
    <scope>NUCLEOTIDE SEQUENCE</scope>
    <source>
        <strain evidence="1">EC-137</strain>
    </source>
</reference>
<evidence type="ECO:0000313" key="2">
    <source>
        <dbReference type="Proteomes" id="UP000814128"/>
    </source>
</evidence>
<name>A0ACB8QI69_9AGAM</name>
<proteinExistence type="predicted"/>
<protein>
    <submittedName>
        <fullName evidence="1">Ferric reductase like transmembrane component-domain-containing protein</fullName>
    </submittedName>
</protein>
<organism evidence="1 2">
    <name type="scientific">Vararia minispora EC-137</name>
    <dbReference type="NCBI Taxonomy" id="1314806"/>
    <lineage>
        <taxon>Eukaryota</taxon>
        <taxon>Fungi</taxon>
        <taxon>Dikarya</taxon>
        <taxon>Basidiomycota</taxon>
        <taxon>Agaricomycotina</taxon>
        <taxon>Agaricomycetes</taxon>
        <taxon>Russulales</taxon>
        <taxon>Lachnocladiaceae</taxon>
        <taxon>Vararia</taxon>
    </lineage>
</organism>
<accession>A0ACB8QI69</accession>
<reference evidence="1" key="1">
    <citation type="submission" date="2021-02" db="EMBL/GenBank/DDBJ databases">
        <authorList>
            <consortium name="DOE Joint Genome Institute"/>
            <person name="Ahrendt S."/>
            <person name="Looney B.P."/>
            <person name="Miyauchi S."/>
            <person name="Morin E."/>
            <person name="Drula E."/>
            <person name="Courty P.E."/>
            <person name="Chicoki N."/>
            <person name="Fauchery L."/>
            <person name="Kohler A."/>
            <person name="Kuo A."/>
            <person name="Labutti K."/>
            <person name="Pangilinan J."/>
            <person name="Lipzen A."/>
            <person name="Riley R."/>
            <person name="Andreopoulos W."/>
            <person name="He G."/>
            <person name="Johnson J."/>
            <person name="Barry K.W."/>
            <person name="Grigoriev I.V."/>
            <person name="Nagy L."/>
            <person name="Hibbett D."/>
            <person name="Henrissat B."/>
            <person name="Matheny P.B."/>
            <person name="Labbe J."/>
            <person name="Martin F."/>
        </authorList>
    </citation>
    <scope>NUCLEOTIDE SEQUENCE</scope>
    <source>
        <strain evidence="1">EC-137</strain>
    </source>
</reference>
<keyword evidence="1" id="KW-0812">Transmembrane</keyword>